<sequence length="461" mass="50791">MYGGVTRMHGLVICNKWPQLPVPLERLDIHAVFVNNNAEVCCAFTYKNSSPDLIEAEFAFPLESTAAVYHFEAVIGNKRLVASCRERIEVSSMKVAIVSAAEATYSEAVEAGHMAYMMQEDYTMGDTFRMKLGNIPGGETVKLIFRYVVPLYLREVDKGVERFASLQEACVLVFSMPLHLGGRYDPNPSAHKSGAVERMAAKVSFTADVHADGGIASVTSAHNKFQVKYVDGRKEDAEVSVVGDVDLRHDFEVELAVRNLHVLCAPCELGCRRKGGFLGMHCITATFLPNIPRTQAGDGDKREIIFVIDRSGSMSGSKMERTRESLLLFLKSLPRRCRFQLVGFGSTFEPLFAQPVDYNKENVDRALEYQKSLSADMGGTEVLPALRCVYNTPTTGAGWYKYIIFLTDGEICNQDEVIGLVAMNQTSARLFAIGLGDEVSTSLIWGVARAGRGTATFIRDG</sequence>
<dbReference type="PROSITE" id="PS51468">
    <property type="entry name" value="VIT"/>
    <property type="match status" value="1"/>
</dbReference>
<evidence type="ECO:0000313" key="4">
    <source>
        <dbReference type="Proteomes" id="UP000274429"/>
    </source>
</evidence>
<dbReference type="Pfam" id="PF08487">
    <property type="entry name" value="VIT"/>
    <property type="match status" value="1"/>
</dbReference>
<dbReference type="SMART" id="SM00327">
    <property type="entry name" value="VWA"/>
    <property type="match status" value="1"/>
</dbReference>
<evidence type="ECO:0000259" key="2">
    <source>
        <dbReference type="PROSITE" id="PS51468"/>
    </source>
</evidence>
<accession>A0A0R3XCU6</accession>
<feature type="domain" description="VIT" evidence="2">
    <location>
        <begin position="8"/>
        <end position="149"/>
    </location>
</feature>
<protein>
    <submittedName>
        <fullName evidence="5">VIT domain-containing protein</fullName>
    </submittedName>
</protein>
<dbReference type="Gene3D" id="3.40.50.410">
    <property type="entry name" value="von Willebrand factor, type A domain"/>
    <property type="match status" value="1"/>
</dbReference>
<dbReference type="PANTHER" id="PTHR45737">
    <property type="entry name" value="VON WILLEBRAND FACTOR A DOMAIN-CONTAINING PROTEIN 5A"/>
    <property type="match status" value="1"/>
</dbReference>
<dbReference type="InterPro" id="IPR013694">
    <property type="entry name" value="VIT"/>
</dbReference>
<keyword evidence="4" id="KW-1185">Reference proteome</keyword>
<dbReference type="InterPro" id="IPR036465">
    <property type="entry name" value="vWFA_dom_sf"/>
</dbReference>
<evidence type="ECO:0000259" key="1">
    <source>
        <dbReference type="PROSITE" id="PS50234"/>
    </source>
</evidence>
<name>A0A0R3XCU6_HYDTA</name>
<dbReference type="WBParaSite" id="TTAC_0001137301-mRNA-1">
    <property type="protein sequence ID" value="TTAC_0001137301-mRNA-1"/>
    <property type="gene ID" value="TTAC_0001137301"/>
</dbReference>
<gene>
    <name evidence="3" type="ORF">TTAC_LOCUS11356</name>
</gene>
<dbReference type="Pfam" id="PF13768">
    <property type="entry name" value="VWA_3"/>
    <property type="match status" value="1"/>
</dbReference>
<dbReference type="SUPFAM" id="SSF53300">
    <property type="entry name" value="vWA-like"/>
    <property type="match status" value="1"/>
</dbReference>
<dbReference type="SMART" id="SM00609">
    <property type="entry name" value="VIT"/>
    <property type="match status" value="1"/>
</dbReference>
<reference evidence="3 4" key="2">
    <citation type="submission" date="2018-11" db="EMBL/GenBank/DDBJ databases">
        <authorList>
            <consortium name="Pathogen Informatics"/>
        </authorList>
    </citation>
    <scope>NUCLEOTIDE SEQUENCE [LARGE SCALE GENOMIC DNA]</scope>
</reference>
<evidence type="ECO:0000313" key="3">
    <source>
        <dbReference type="EMBL" id="VDM36336.1"/>
    </source>
</evidence>
<dbReference type="InterPro" id="IPR002035">
    <property type="entry name" value="VWF_A"/>
</dbReference>
<organism evidence="5">
    <name type="scientific">Hydatigena taeniaeformis</name>
    <name type="common">Feline tapeworm</name>
    <name type="synonym">Taenia taeniaeformis</name>
    <dbReference type="NCBI Taxonomy" id="6205"/>
    <lineage>
        <taxon>Eukaryota</taxon>
        <taxon>Metazoa</taxon>
        <taxon>Spiralia</taxon>
        <taxon>Lophotrochozoa</taxon>
        <taxon>Platyhelminthes</taxon>
        <taxon>Cestoda</taxon>
        <taxon>Eucestoda</taxon>
        <taxon>Cyclophyllidea</taxon>
        <taxon>Taeniidae</taxon>
        <taxon>Hydatigera</taxon>
    </lineage>
</organism>
<dbReference type="AlphaFoldDB" id="A0A0R3XCU6"/>
<proteinExistence type="predicted"/>
<dbReference type="Proteomes" id="UP000274429">
    <property type="component" value="Unassembled WGS sequence"/>
</dbReference>
<dbReference type="STRING" id="6205.A0A0R3XCU6"/>
<dbReference type="PANTHER" id="PTHR45737:SF6">
    <property type="entry name" value="VON WILLEBRAND FACTOR A DOMAIN-CONTAINING PROTEIN 5A"/>
    <property type="match status" value="1"/>
</dbReference>
<dbReference type="PROSITE" id="PS50234">
    <property type="entry name" value="VWFA"/>
    <property type="match status" value="1"/>
</dbReference>
<evidence type="ECO:0000313" key="5">
    <source>
        <dbReference type="WBParaSite" id="TTAC_0001137301-mRNA-1"/>
    </source>
</evidence>
<dbReference type="OrthoDB" id="1729737at2759"/>
<feature type="domain" description="VWFA" evidence="1">
    <location>
        <begin position="303"/>
        <end position="461"/>
    </location>
</feature>
<reference evidence="5" key="1">
    <citation type="submission" date="2017-02" db="UniProtKB">
        <authorList>
            <consortium name="WormBaseParasite"/>
        </authorList>
    </citation>
    <scope>IDENTIFICATION</scope>
</reference>
<dbReference type="EMBL" id="UYWX01023765">
    <property type="protein sequence ID" value="VDM36336.1"/>
    <property type="molecule type" value="Genomic_DNA"/>
</dbReference>